<dbReference type="InterPro" id="IPR012337">
    <property type="entry name" value="RNaseH-like_sf"/>
</dbReference>
<dbReference type="Pfam" id="PF00075">
    <property type="entry name" value="RNase_H"/>
    <property type="match status" value="1"/>
</dbReference>
<reference evidence="2 3" key="1">
    <citation type="submission" date="2022-12" db="EMBL/GenBank/DDBJ databases">
        <title>Chromosome-level genome assembly of true bugs.</title>
        <authorList>
            <person name="Ma L."/>
            <person name="Li H."/>
        </authorList>
    </citation>
    <scope>NUCLEOTIDE SEQUENCE [LARGE SCALE GENOMIC DNA]</scope>
    <source>
        <strain evidence="2">Lab_2022b</strain>
    </source>
</reference>
<dbReference type="EMBL" id="JAPXFL010000005">
    <property type="protein sequence ID" value="KAK9506327.1"/>
    <property type="molecule type" value="Genomic_DNA"/>
</dbReference>
<evidence type="ECO:0000313" key="2">
    <source>
        <dbReference type="EMBL" id="KAK9506327.1"/>
    </source>
</evidence>
<organism evidence="2 3">
    <name type="scientific">Rhynocoris fuscipes</name>
    <dbReference type="NCBI Taxonomy" id="488301"/>
    <lineage>
        <taxon>Eukaryota</taxon>
        <taxon>Metazoa</taxon>
        <taxon>Ecdysozoa</taxon>
        <taxon>Arthropoda</taxon>
        <taxon>Hexapoda</taxon>
        <taxon>Insecta</taxon>
        <taxon>Pterygota</taxon>
        <taxon>Neoptera</taxon>
        <taxon>Paraneoptera</taxon>
        <taxon>Hemiptera</taxon>
        <taxon>Heteroptera</taxon>
        <taxon>Panheteroptera</taxon>
        <taxon>Cimicomorpha</taxon>
        <taxon>Reduviidae</taxon>
        <taxon>Harpactorinae</taxon>
        <taxon>Harpactorini</taxon>
        <taxon>Rhynocoris</taxon>
    </lineage>
</organism>
<dbReference type="Proteomes" id="UP001461498">
    <property type="component" value="Unassembled WGS sequence"/>
</dbReference>
<name>A0AAW1D767_9HEMI</name>
<evidence type="ECO:0000313" key="3">
    <source>
        <dbReference type="Proteomes" id="UP001461498"/>
    </source>
</evidence>
<dbReference type="SUPFAM" id="SSF53098">
    <property type="entry name" value="Ribonuclease H-like"/>
    <property type="match status" value="1"/>
</dbReference>
<evidence type="ECO:0000259" key="1">
    <source>
        <dbReference type="Pfam" id="PF00075"/>
    </source>
</evidence>
<gene>
    <name evidence="2" type="ORF">O3M35_008283</name>
</gene>
<feature type="domain" description="RNase H type-1" evidence="1">
    <location>
        <begin position="45"/>
        <end position="77"/>
    </location>
</feature>
<protein>
    <recommendedName>
        <fullName evidence="1">RNase H type-1 domain-containing protein</fullName>
    </recommendedName>
</protein>
<dbReference type="GO" id="GO:0003676">
    <property type="term" value="F:nucleic acid binding"/>
    <property type="evidence" value="ECO:0007669"/>
    <property type="project" value="InterPro"/>
</dbReference>
<dbReference type="GO" id="GO:0004523">
    <property type="term" value="F:RNA-DNA hybrid ribonuclease activity"/>
    <property type="evidence" value="ECO:0007669"/>
    <property type="project" value="InterPro"/>
</dbReference>
<accession>A0AAW1D767</accession>
<comment type="caution">
    <text evidence="2">The sequence shown here is derived from an EMBL/GenBank/DDBJ whole genome shotgun (WGS) entry which is preliminary data.</text>
</comment>
<sequence length="103" mass="10927">MVAVKLTDRVIVNKLLLDRPSSSSSSLASSIDKIVAEILGILGLLSEKAIQVNFVWVRGHCGIKGNEVVDGLAKETALEGEGASIKIPSSDIKHNFTRSALAK</sequence>
<dbReference type="Gene3D" id="3.30.420.10">
    <property type="entry name" value="Ribonuclease H-like superfamily/Ribonuclease H"/>
    <property type="match status" value="1"/>
</dbReference>
<dbReference type="InterPro" id="IPR002156">
    <property type="entry name" value="RNaseH_domain"/>
</dbReference>
<keyword evidence="3" id="KW-1185">Reference proteome</keyword>
<dbReference type="InterPro" id="IPR036397">
    <property type="entry name" value="RNaseH_sf"/>
</dbReference>
<dbReference type="AlphaFoldDB" id="A0AAW1D767"/>
<proteinExistence type="predicted"/>